<dbReference type="EMBL" id="MQVR01000017">
    <property type="protein sequence ID" value="OKL54389.1"/>
    <property type="molecule type" value="Genomic_DNA"/>
</dbReference>
<evidence type="ECO:0000256" key="1">
    <source>
        <dbReference type="ARBA" id="ARBA00001412"/>
    </source>
</evidence>
<dbReference type="InterPro" id="IPR037110">
    <property type="entry name" value="Betagal_dom2_sf"/>
</dbReference>
<dbReference type="InterPro" id="IPR036833">
    <property type="entry name" value="BetaGal_dom3_sf"/>
</dbReference>
<dbReference type="Gene3D" id="2.102.20.10">
    <property type="entry name" value="Beta-galactosidase, domain 2"/>
    <property type="match status" value="1"/>
</dbReference>
<dbReference type="InterPro" id="IPR025300">
    <property type="entry name" value="BetaGal_jelly_roll_dom"/>
</dbReference>
<evidence type="ECO:0000256" key="8">
    <source>
        <dbReference type="ARBA" id="ARBA00023295"/>
    </source>
</evidence>
<feature type="chain" id="PRO_5012705223" description="beta-galactosidase" evidence="12">
    <location>
        <begin position="30"/>
        <end position="1389"/>
    </location>
</feature>
<keyword evidence="7" id="KW-0325">Glycoprotein</keyword>
<reference evidence="15" key="1">
    <citation type="submission" date="2016-12" db="EMBL/GenBank/DDBJ databases">
        <authorList>
            <person name="Meng X."/>
        </authorList>
    </citation>
    <scope>NUCLEOTIDE SEQUENCE [LARGE SCALE GENOMIC DNA]</scope>
    <source>
        <strain evidence="15">DSM 19116</strain>
    </source>
</reference>
<dbReference type="EC" id="3.2.1.23" evidence="3"/>
<evidence type="ECO:0000256" key="6">
    <source>
        <dbReference type="ARBA" id="ARBA00022801"/>
    </source>
</evidence>
<organism evidence="14 15">
    <name type="scientific">Bowdeniella nasicola</name>
    <dbReference type="NCBI Taxonomy" id="208480"/>
    <lineage>
        <taxon>Bacteria</taxon>
        <taxon>Bacillati</taxon>
        <taxon>Actinomycetota</taxon>
        <taxon>Actinomycetes</taxon>
        <taxon>Actinomycetales</taxon>
        <taxon>Actinomycetaceae</taxon>
        <taxon>Bowdeniella</taxon>
    </lineage>
</organism>
<feature type="domain" description="Beta-galactosidase" evidence="13">
    <location>
        <begin position="711"/>
        <end position="877"/>
    </location>
</feature>
<dbReference type="Pfam" id="PF04886">
    <property type="entry name" value="PT"/>
    <property type="match status" value="1"/>
</dbReference>
<feature type="transmembrane region" description="Helical" evidence="11">
    <location>
        <begin position="1362"/>
        <end position="1383"/>
    </location>
</feature>
<evidence type="ECO:0000313" key="15">
    <source>
        <dbReference type="Proteomes" id="UP000185628"/>
    </source>
</evidence>
<accession>A0A1Q5Q3W2</accession>
<name>A0A1Q5Q3W2_9ACTO</name>
<dbReference type="SUPFAM" id="SSF117100">
    <property type="entry name" value="Beta-galactosidase LacA, domain 3"/>
    <property type="match status" value="1"/>
</dbReference>
<comment type="similarity">
    <text evidence="2 9">Belongs to the glycosyl hydrolase 35 family.</text>
</comment>
<feature type="compositionally biased region" description="Low complexity" evidence="10">
    <location>
        <begin position="1336"/>
        <end position="1353"/>
    </location>
</feature>
<keyword evidence="11" id="KW-1133">Transmembrane helix</keyword>
<dbReference type="Proteomes" id="UP000185628">
    <property type="component" value="Unassembled WGS sequence"/>
</dbReference>
<dbReference type="PANTHER" id="PTHR23421">
    <property type="entry name" value="BETA-GALACTOSIDASE RELATED"/>
    <property type="match status" value="1"/>
</dbReference>
<evidence type="ECO:0000256" key="2">
    <source>
        <dbReference type="ARBA" id="ARBA00009809"/>
    </source>
</evidence>
<dbReference type="InterPro" id="IPR031330">
    <property type="entry name" value="Gly_Hdrlase_35_cat"/>
</dbReference>
<dbReference type="Gene3D" id="2.60.120.260">
    <property type="entry name" value="Galactose-binding domain-like"/>
    <property type="match status" value="4"/>
</dbReference>
<dbReference type="GO" id="GO:0004565">
    <property type="term" value="F:beta-galactosidase activity"/>
    <property type="evidence" value="ECO:0007669"/>
    <property type="project" value="UniProtKB-EC"/>
</dbReference>
<keyword evidence="11" id="KW-0812">Transmembrane</keyword>
<comment type="caution">
    <text evidence="14">The sequence shown here is derived from an EMBL/GenBank/DDBJ whole genome shotgun (WGS) entry which is preliminary data.</text>
</comment>
<dbReference type="SMART" id="SM01029">
    <property type="entry name" value="BetaGal_dom2"/>
    <property type="match status" value="1"/>
</dbReference>
<evidence type="ECO:0000256" key="9">
    <source>
        <dbReference type="RuleBase" id="RU003679"/>
    </source>
</evidence>
<evidence type="ECO:0000256" key="5">
    <source>
        <dbReference type="ARBA" id="ARBA00022737"/>
    </source>
</evidence>
<gene>
    <name evidence="14" type="ORF">BSZ39_04330</name>
</gene>
<keyword evidence="11" id="KW-0472">Membrane</keyword>
<sequence length="1389" mass="146651">MMKRIAALMLTSSLALFTAAAPLSLPAQADTAQQGYTYPKASLAFPGNDGKPHKVTYDKHSFMVDGERLNIWSGEIHHWRIPDVNGWRDLFQKMRANGYNAVSLYFFWGLHQAEKGGDFDFSPGSIKDLDLLLTMAAEEGLYVIARPGPYVNAEISMGGLPAWMTNESGRLRSTDPEVLKASKEWLHAFNQIAKKHLVTDGGGSIVMYQVENELLSEGAGRSDFLRELVTQVKSDGITVPLFHNDYNLGGRFKDVKKFGTDFYAYDSYPVGFNCSAPRNQIADSEAQFRNFAPDTPHFITESQGGAFTPWGATYNASDCYSYTDEAFTRQWGVNNIGNGVTAFNFYMAFGGTNWGWTGSPSSGFTSYDYGAGITEDRTLTAKASVQKEIGYYQKAVPELAQMDPGKDPKLSASGLGARAYLRQAITPDGSATGNGVRSIAMRLKNSNSTAKTAFTMPLVLGAADGAEDEGFSHDDRNSAITYTGSWQDVADGTAAAGTLKRSTTAGDKATLKFTGTGARVIIGTGTDHGDFTVQVDDREPVTVTKGHVDTEQNKPAQLEAFAINGLSAGEHTITVTNTGTAERSVVSLDAFDITDETDKPVTVNDSQTDAITFTGSWEYATGKPWTAGDIGGDETFSKTKGDSYTFTFEGVGFDLIAPFSQNHGSATVVVDGTEVGKTKETVTGDAQPQQVVHSWRAPKDAAPAKHTVTVTVDGQPFPGSSDAFVSLDAVRYFPTQASLDADAGGPKEGEIGWAKVPQKEGTSLVVDGRDGLLLTADKKVAGHDMYYTTSQLFGAPVTTDAGATQYLVAATGADGETVLHYAKRPRVTGDVEQTWDAETGQLRLNYTHAKSPRDITIDDGNAPLTLRVIDRPSAVTTWLIDGMKDGTLVTTAVEGVELARTAHYEGAALKLTGSAASAGNIRVLAPKGVASVTFNGAKLGAVTDGVATGAIPGPAEIKPVKLSFVSASDNAEAAVDFDDTAWRVANDTTAANPSKQGPGLSQGVVLDSNHYGAYEGSVWYRAHYTAASNDPTFTFTGNGGSGVPAQGKNPAFMQVWVNGTYAGALPATGTARTIAAPKGAVKAGEDVVVAVLVNNLGQNLDWSDDGLSKQNRGLFDATLNNDGKVTWRIMGATPKGAAKSALNPSGTLYNNGGLGGEFAGWHTPQFDDASWKAADSLHSPAGVTWYRAKVNLSVPDGQDTAFRLDINSQRAPKGDKAQATIFVNGWNTGVYIGDIGPQTSFTVPSAFLNPQGENVIAIAVAAKEDGMGPESVTLRAIHSTTLPVVAETPDPEPTEEPTAEPTEEPTVAPTQEPTGEPTLAPTDEPTGSPTEAPTKAPTDGPTAAPSPSAPGGLPITGAQGTMTLVGVSALALALAAAAGLLYWRRRAAL</sequence>
<feature type="compositionally biased region" description="Acidic residues" evidence="10">
    <location>
        <begin position="1289"/>
        <end position="1303"/>
    </location>
</feature>
<evidence type="ECO:0000313" key="14">
    <source>
        <dbReference type="EMBL" id="OKL54389.1"/>
    </source>
</evidence>
<evidence type="ECO:0000256" key="10">
    <source>
        <dbReference type="SAM" id="MobiDB-lite"/>
    </source>
</evidence>
<dbReference type="PRINTS" id="PR00742">
    <property type="entry name" value="GLHYDRLASE35"/>
</dbReference>
<evidence type="ECO:0000256" key="4">
    <source>
        <dbReference type="ARBA" id="ARBA00022729"/>
    </source>
</evidence>
<dbReference type="InterPro" id="IPR017853">
    <property type="entry name" value="GH"/>
</dbReference>
<keyword evidence="5" id="KW-0677">Repeat</keyword>
<dbReference type="InterPro" id="IPR001944">
    <property type="entry name" value="Glycoside_Hdrlase_35"/>
</dbReference>
<comment type="catalytic activity">
    <reaction evidence="1">
        <text>Hydrolysis of terminal non-reducing beta-D-galactose residues in beta-D-galactosides.</text>
        <dbReference type="EC" id="3.2.1.23"/>
    </reaction>
</comment>
<feature type="region of interest" description="Disordered" evidence="10">
    <location>
        <begin position="1280"/>
        <end position="1355"/>
    </location>
</feature>
<dbReference type="SUPFAM" id="SSF49785">
    <property type="entry name" value="Galactose-binding domain-like"/>
    <property type="match status" value="2"/>
</dbReference>
<dbReference type="InterPro" id="IPR018954">
    <property type="entry name" value="Betagal_dom2"/>
</dbReference>
<dbReference type="Gene3D" id="2.60.390.10">
    <property type="entry name" value="Beta-galactosidase, domain 3"/>
    <property type="match status" value="1"/>
</dbReference>
<feature type="compositionally biased region" description="Low complexity" evidence="10">
    <location>
        <begin position="1304"/>
        <end position="1314"/>
    </location>
</feature>
<dbReference type="InterPro" id="IPR008979">
    <property type="entry name" value="Galactose-bd-like_sf"/>
</dbReference>
<dbReference type="Pfam" id="PF10435">
    <property type="entry name" value="BetaGal_dom2"/>
    <property type="match status" value="1"/>
</dbReference>
<dbReference type="Pfam" id="PF01301">
    <property type="entry name" value="Glyco_hydro_35"/>
    <property type="match status" value="1"/>
</dbReference>
<dbReference type="InterPro" id="IPR006970">
    <property type="entry name" value="PT"/>
</dbReference>
<dbReference type="SUPFAM" id="SSF51011">
    <property type="entry name" value="Glycosyl hydrolase domain"/>
    <property type="match status" value="1"/>
</dbReference>
<dbReference type="Gene3D" id="3.20.20.80">
    <property type="entry name" value="Glycosidases"/>
    <property type="match status" value="1"/>
</dbReference>
<evidence type="ECO:0000256" key="12">
    <source>
        <dbReference type="SAM" id="SignalP"/>
    </source>
</evidence>
<dbReference type="Pfam" id="PF13364">
    <property type="entry name" value="BetaGal_ABD2"/>
    <property type="match status" value="2"/>
</dbReference>
<dbReference type="RefSeq" id="WP_073716159.1">
    <property type="nucleotide sequence ID" value="NZ_MQVR01000017.1"/>
</dbReference>
<evidence type="ECO:0000259" key="13">
    <source>
        <dbReference type="SMART" id="SM01029"/>
    </source>
</evidence>
<evidence type="ECO:0000256" key="7">
    <source>
        <dbReference type="ARBA" id="ARBA00023180"/>
    </source>
</evidence>
<dbReference type="GO" id="GO:0005975">
    <property type="term" value="P:carbohydrate metabolic process"/>
    <property type="evidence" value="ECO:0007669"/>
    <property type="project" value="InterPro"/>
</dbReference>
<dbReference type="SUPFAM" id="SSF51445">
    <property type="entry name" value="(Trans)glycosidases"/>
    <property type="match status" value="1"/>
</dbReference>
<keyword evidence="8" id="KW-0326">Glycosidase</keyword>
<proteinExistence type="inferred from homology"/>
<protein>
    <recommendedName>
        <fullName evidence="3">beta-galactosidase</fullName>
        <ecNumber evidence="3">3.2.1.23</ecNumber>
    </recommendedName>
</protein>
<feature type="signal peptide" evidence="12">
    <location>
        <begin position="1"/>
        <end position="29"/>
    </location>
</feature>
<keyword evidence="4 12" id="KW-0732">Signal</keyword>
<keyword evidence="15" id="KW-1185">Reference proteome</keyword>
<evidence type="ECO:0000256" key="11">
    <source>
        <dbReference type="SAM" id="Phobius"/>
    </source>
</evidence>
<keyword evidence="6" id="KW-0378">Hydrolase</keyword>
<evidence type="ECO:0000256" key="3">
    <source>
        <dbReference type="ARBA" id="ARBA00012756"/>
    </source>
</evidence>